<accession>A0A4C1UIH7</accession>
<dbReference type="AlphaFoldDB" id="A0A4C1UIH7"/>
<reference evidence="2 3" key="1">
    <citation type="journal article" date="2019" name="Commun. Biol.">
        <title>The bagworm genome reveals a unique fibroin gene that provides high tensile strength.</title>
        <authorList>
            <person name="Kono N."/>
            <person name="Nakamura H."/>
            <person name="Ohtoshi R."/>
            <person name="Tomita M."/>
            <person name="Numata K."/>
            <person name="Arakawa K."/>
        </authorList>
    </citation>
    <scope>NUCLEOTIDE SEQUENCE [LARGE SCALE GENOMIC DNA]</scope>
</reference>
<evidence type="ECO:0000313" key="3">
    <source>
        <dbReference type="Proteomes" id="UP000299102"/>
    </source>
</evidence>
<evidence type="ECO:0000256" key="1">
    <source>
        <dbReference type="SAM" id="MobiDB-lite"/>
    </source>
</evidence>
<keyword evidence="3" id="KW-1185">Reference proteome</keyword>
<evidence type="ECO:0000313" key="2">
    <source>
        <dbReference type="EMBL" id="GBP26281.1"/>
    </source>
</evidence>
<sequence length="83" mass="9174">MGPSEWVKHCKKVNEIEDEYIKSDHVVGMVTNQFVIFTDDESDSDDDDDGDDETTESTPGTSSVTAGFDIMERISILPVDGDD</sequence>
<feature type="region of interest" description="Disordered" evidence="1">
    <location>
        <begin position="38"/>
        <end position="67"/>
    </location>
</feature>
<gene>
    <name evidence="2" type="ORF">EVAR_95449_1</name>
</gene>
<dbReference type="Proteomes" id="UP000299102">
    <property type="component" value="Unassembled WGS sequence"/>
</dbReference>
<name>A0A4C1UIH7_EUMVA</name>
<organism evidence="2 3">
    <name type="scientific">Eumeta variegata</name>
    <name type="common">Bagworm moth</name>
    <name type="synonym">Eumeta japonica</name>
    <dbReference type="NCBI Taxonomy" id="151549"/>
    <lineage>
        <taxon>Eukaryota</taxon>
        <taxon>Metazoa</taxon>
        <taxon>Ecdysozoa</taxon>
        <taxon>Arthropoda</taxon>
        <taxon>Hexapoda</taxon>
        <taxon>Insecta</taxon>
        <taxon>Pterygota</taxon>
        <taxon>Neoptera</taxon>
        <taxon>Endopterygota</taxon>
        <taxon>Lepidoptera</taxon>
        <taxon>Glossata</taxon>
        <taxon>Ditrysia</taxon>
        <taxon>Tineoidea</taxon>
        <taxon>Psychidae</taxon>
        <taxon>Oiketicinae</taxon>
        <taxon>Eumeta</taxon>
    </lineage>
</organism>
<feature type="compositionally biased region" description="Acidic residues" evidence="1">
    <location>
        <begin position="38"/>
        <end position="55"/>
    </location>
</feature>
<comment type="caution">
    <text evidence="2">The sequence shown here is derived from an EMBL/GenBank/DDBJ whole genome shotgun (WGS) entry which is preliminary data.</text>
</comment>
<protein>
    <submittedName>
        <fullName evidence="2">Uncharacterized protein</fullName>
    </submittedName>
</protein>
<proteinExistence type="predicted"/>
<dbReference type="EMBL" id="BGZK01000179">
    <property type="protein sequence ID" value="GBP26281.1"/>
    <property type="molecule type" value="Genomic_DNA"/>
</dbReference>
<dbReference type="OrthoDB" id="2266637at2759"/>